<dbReference type="Proteomes" id="UP001499895">
    <property type="component" value="Unassembled WGS sequence"/>
</dbReference>
<feature type="region of interest" description="Disordered" evidence="1">
    <location>
        <begin position="187"/>
        <end position="235"/>
    </location>
</feature>
<keyword evidence="5" id="KW-1185">Reference proteome</keyword>
<evidence type="ECO:0000256" key="2">
    <source>
        <dbReference type="SAM" id="Phobius"/>
    </source>
</evidence>
<feature type="chain" id="PRO_5046649789" description="Aromatic ring-opening dioxygenase LigA" evidence="3">
    <location>
        <begin position="30"/>
        <end position="413"/>
    </location>
</feature>
<name>A0ABN1ATN0_9ACTN</name>
<keyword evidence="2" id="KW-0472">Membrane</keyword>
<keyword evidence="3" id="KW-0732">Signal</keyword>
<evidence type="ECO:0008006" key="6">
    <source>
        <dbReference type="Google" id="ProtNLM"/>
    </source>
</evidence>
<sequence>MRGRGTARDGLTGVALLGVLLAAAGNAAATGRAGGAVPYRTAPGAQEVRGSASSAGGPLLKPGAHVYTDSVKPGERKYYTVELDARSSAYVSAVAVPRPGSTMGARDGIDVALETADGTRCGVGRHRTFLSAGGAYPVADYAERVVAAGGACKAAGTYRFAVQRGEAAGGDGAAVPVELAYAAEAPEPAGAEAAPPGPSGGWSSRPPSRPAGPAEPVTGGSGFNDAAMIRPGGWKDELRPGETRFYRVAVEAGQQLFASARFGAEQAAAAGPFVTNGIRLGMNNAARGYVTNRIAGYQGRTATVSLATPPAASGAGGEAGRGMRRPGWYYLQVSLNSKVGREGSGGVPVTLTVDVAAAQQAGRGERGAARRTETAGSHPDERLRAIGYAGVGTGSLLLAGLGGWALAARREDG</sequence>
<organism evidence="4 5">
    <name type="scientific">Streptomyces stramineus</name>
    <dbReference type="NCBI Taxonomy" id="173861"/>
    <lineage>
        <taxon>Bacteria</taxon>
        <taxon>Bacillati</taxon>
        <taxon>Actinomycetota</taxon>
        <taxon>Actinomycetes</taxon>
        <taxon>Kitasatosporales</taxon>
        <taxon>Streptomycetaceae</taxon>
        <taxon>Streptomyces</taxon>
    </lineage>
</organism>
<evidence type="ECO:0000313" key="4">
    <source>
        <dbReference type="EMBL" id="GAA0483620.1"/>
    </source>
</evidence>
<keyword evidence="2" id="KW-1133">Transmembrane helix</keyword>
<evidence type="ECO:0000313" key="5">
    <source>
        <dbReference type="Proteomes" id="UP001499895"/>
    </source>
</evidence>
<evidence type="ECO:0000256" key="3">
    <source>
        <dbReference type="SAM" id="SignalP"/>
    </source>
</evidence>
<feature type="signal peptide" evidence="3">
    <location>
        <begin position="1"/>
        <end position="29"/>
    </location>
</feature>
<dbReference type="RefSeq" id="WP_344095120.1">
    <property type="nucleotide sequence ID" value="NZ_BAAAHB010000079.1"/>
</dbReference>
<accession>A0ABN1ATN0</accession>
<evidence type="ECO:0000256" key="1">
    <source>
        <dbReference type="SAM" id="MobiDB-lite"/>
    </source>
</evidence>
<feature type="compositionally biased region" description="Low complexity" evidence="1">
    <location>
        <begin position="201"/>
        <end position="216"/>
    </location>
</feature>
<reference evidence="4 5" key="1">
    <citation type="journal article" date="2019" name="Int. J. Syst. Evol. Microbiol.">
        <title>The Global Catalogue of Microorganisms (GCM) 10K type strain sequencing project: providing services to taxonomists for standard genome sequencing and annotation.</title>
        <authorList>
            <consortium name="The Broad Institute Genomics Platform"/>
            <consortium name="The Broad Institute Genome Sequencing Center for Infectious Disease"/>
            <person name="Wu L."/>
            <person name="Ma J."/>
        </authorList>
    </citation>
    <scope>NUCLEOTIDE SEQUENCE [LARGE SCALE GENOMIC DNA]</scope>
    <source>
        <strain evidence="4 5">JCM 10649</strain>
    </source>
</reference>
<protein>
    <recommendedName>
        <fullName evidence="6">Aromatic ring-opening dioxygenase LigA</fullName>
    </recommendedName>
</protein>
<proteinExistence type="predicted"/>
<dbReference type="EMBL" id="BAAAHB010000079">
    <property type="protein sequence ID" value="GAA0483620.1"/>
    <property type="molecule type" value="Genomic_DNA"/>
</dbReference>
<comment type="caution">
    <text evidence="4">The sequence shown here is derived from an EMBL/GenBank/DDBJ whole genome shotgun (WGS) entry which is preliminary data.</text>
</comment>
<gene>
    <name evidence="4" type="ORF">GCM10009544_51790</name>
</gene>
<keyword evidence="2" id="KW-0812">Transmembrane</keyword>
<feature type="transmembrane region" description="Helical" evidence="2">
    <location>
        <begin position="385"/>
        <end position="407"/>
    </location>
</feature>